<dbReference type="GO" id="GO:0016874">
    <property type="term" value="F:ligase activity"/>
    <property type="evidence" value="ECO:0007669"/>
    <property type="project" value="UniProtKB-KW"/>
</dbReference>
<evidence type="ECO:0000313" key="4">
    <source>
        <dbReference type="Proteomes" id="UP000580474"/>
    </source>
</evidence>
<accession>A0A840NCB3</accession>
<feature type="domain" description="ATP-grasp" evidence="2">
    <location>
        <begin position="95"/>
        <end position="291"/>
    </location>
</feature>
<keyword evidence="3" id="KW-0436">Ligase</keyword>
<dbReference type="GO" id="GO:0005524">
    <property type="term" value="F:ATP binding"/>
    <property type="evidence" value="ECO:0007669"/>
    <property type="project" value="UniProtKB-UniRule"/>
</dbReference>
<dbReference type="PROSITE" id="PS50975">
    <property type="entry name" value="ATP_GRASP"/>
    <property type="match status" value="1"/>
</dbReference>
<dbReference type="PANTHER" id="PTHR39217:SF1">
    <property type="entry name" value="GLUTATHIONE SYNTHETASE"/>
    <property type="match status" value="1"/>
</dbReference>
<organism evidence="3 4">
    <name type="scientific">Saccharopolyspora gloriosae</name>
    <dbReference type="NCBI Taxonomy" id="455344"/>
    <lineage>
        <taxon>Bacteria</taxon>
        <taxon>Bacillati</taxon>
        <taxon>Actinomycetota</taxon>
        <taxon>Actinomycetes</taxon>
        <taxon>Pseudonocardiales</taxon>
        <taxon>Pseudonocardiaceae</taxon>
        <taxon>Saccharopolyspora</taxon>
    </lineage>
</organism>
<dbReference type="GO" id="GO:0046872">
    <property type="term" value="F:metal ion binding"/>
    <property type="evidence" value="ECO:0007669"/>
    <property type="project" value="InterPro"/>
</dbReference>
<dbReference type="AlphaFoldDB" id="A0A840NCB3"/>
<comment type="caution">
    <text evidence="3">The sequence shown here is derived from an EMBL/GenBank/DDBJ whole genome shotgun (WGS) entry which is preliminary data.</text>
</comment>
<dbReference type="InterPro" id="IPR053191">
    <property type="entry name" value="DcsG_Biosynth_Enzyme"/>
</dbReference>
<dbReference type="EMBL" id="JACHIV010000001">
    <property type="protein sequence ID" value="MBB5068561.1"/>
    <property type="molecule type" value="Genomic_DNA"/>
</dbReference>
<evidence type="ECO:0000259" key="2">
    <source>
        <dbReference type="PROSITE" id="PS50975"/>
    </source>
</evidence>
<keyword evidence="1" id="KW-0067">ATP-binding</keyword>
<proteinExistence type="predicted"/>
<dbReference type="PANTHER" id="PTHR39217">
    <property type="match status" value="1"/>
</dbReference>
<keyword evidence="4" id="KW-1185">Reference proteome</keyword>
<dbReference type="SUPFAM" id="SSF56059">
    <property type="entry name" value="Glutathione synthetase ATP-binding domain-like"/>
    <property type="match status" value="1"/>
</dbReference>
<evidence type="ECO:0000256" key="1">
    <source>
        <dbReference type="PROSITE-ProRule" id="PRU00409"/>
    </source>
</evidence>
<name>A0A840NCB3_9PSEU</name>
<gene>
    <name evidence="3" type="ORF">BJ969_001649</name>
</gene>
<protein>
    <submittedName>
        <fullName evidence="3">Glutathione synthase/RimK-type ligase-like ATP-grasp enzyme</fullName>
    </submittedName>
</protein>
<evidence type="ECO:0000313" key="3">
    <source>
        <dbReference type="EMBL" id="MBB5068561.1"/>
    </source>
</evidence>
<keyword evidence="1" id="KW-0547">Nucleotide-binding</keyword>
<dbReference type="Proteomes" id="UP000580474">
    <property type="component" value="Unassembled WGS sequence"/>
</dbReference>
<sequence length="291" mass="31037">MRPGARVLLASCAELPRSGADEDDLPDVLAGIGVTAQWAPWDDPAAAFGEADLVVLRSTWDYPLRRKEFLGWCDSVPALANPAGVARWNTDKTYLADLAERGVPVVPTELIRPGEPLRSPWPDVDFVLKPSVGASSRGAARFAPGEFDSAVAHLAGLHANDQRVLVQPYQRAVDREGETALVFFGGTYSHAFVKGAMLPDSAVPDTAPGERFGVRPDPALRRAAEDAMDAAAGLHGLRRADLLYARVDVVRGDDGAPLLLELELTEPSLGFAQADPGAKARFASAVRAALR</sequence>
<dbReference type="InterPro" id="IPR011761">
    <property type="entry name" value="ATP-grasp"/>
</dbReference>
<reference evidence="3 4" key="1">
    <citation type="submission" date="2020-08" db="EMBL/GenBank/DDBJ databases">
        <title>Sequencing the genomes of 1000 actinobacteria strains.</title>
        <authorList>
            <person name="Klenk H.-P."/>
        </authorList>
    </citation>
    <scope>NUCLEOTIDE SEQUENCE [LARGE SCALE GENOMIC DNA]</scope>
    <source>
        <strain evidence="3 4">DSM 45582</strain>
    </source>
</reference>